<dbReference type="AlphaFoldDB" id="A0A9X2ZCR9"/>
<dbReference type="Proteomes" id="UP001151079">
    <property type="component" value="Unassembled WGS sequence"/>
</dbReference>
<name>A0A9X2ZCR9_9FLAO</name>
<comment type="caution">
    <text evidence="1">The sequence shown here is derived from an EMBL/GenBank/DDBJ whole genome shotgun (WGS) entry which is preliminary data.</text>
</comment>
<evidence type="ECO:0000313" key="2">
    <source>
        <dbReference type="Proteomes" id="UP001151079"/>
    </source>
</evidence>
<keyword evidence="2" id="KW-1185">Reference proteome</keyword>
<evidence type="ECO:0008006" key="3">
    <source>
        <dbReference type="Google" id="ProtNLM"/>
    </source>
</evidence>
<proteinExistence type="predicted"/>
<organism evidence="1 2">
    <name type="scientific">Flavobacterium shii</name>
    <dbReference type="NCBI Taxonomy" id="2987687"/>
    <lineage>
        <taxon>Bacteria</taxon>
        <taxon>Pseudomonadati</taxon>
        <taxon>Bacteroidota</taxon>
        <taxon>Flavobacteriia</taxon>
        <taxon>Flavobacteriales</taxon>
        <taxon>Flavobacteriaceae</taxon>
        <taxon>Flavobacterium</taxon>
    </lineage>
</organism>
<accession>A0A9X2ZCR9</accession>
<dbReference type="SUPFAM" id="SSF160631">
    <property type="entry name" value="SMI1/KNR4-like"/>
    <property type="match status" value="1"/>
</dbReference>
<sequence length="223" mass="25962">MTNSKSMIKQIAEKLLGHSLASNDGYDVAIIENVETKLGQAIPAILKEFYLTIGKTDLFMSSFQRFLKPEDLFYEDGKLVFLEENQNVCYWGVNTENKEDNPLVYQAQNMDSANWYSEEILLSDFLQMMMYGQCAEGGYEFSGAIYDMDQDELPEFIEEITTNNWQKVVDHNNWIIYENDRKLIWYFTDDNGDLSEDYPVFASTETKEGFLEMEENFGFLDLD</sequence>
<dbReference type="InterPro" id="IPR037883">
    <property type="entry name" value="Knr4/Smi1-like_sf"/>
</dbReference>
<evidence type="ECO:0000313" key="1">
    <source>
        <dbReference type="EMBL" id="MCV9928175.1"/>
    </source>
</evidence>
<protein>
    <recommendedName>
        <fullName evidence="3">SMI1/KNR4 family protein</fullName>
    </recommendedName>
</protein>
<dbReference type="EMBL" id="JAOZEW010000010">
    <property type="protein sequence ID" value="MCV9928175.1"/>
    <property type="molecule type" value="Genomic_DNA"/>
</dbReference>
<reference evidence="1" key="1">
    <citation type="submission" date="2022-10" db="EMBL/GenBank/DDBJ databases">
        <title>Two novel species of Flavobacterium.</title>
        <authorList>
            <person name="Liu Q."/>
            <person name="Xin Y.-H."/>
        </authorList>
    </citation>
    <scope>NUCLEOTIDE SEQUENCE</scope>
    <source>
        <strain evidence="1">LS1R49</strain>
    </source>
</reference>
<gene>
    <name evidence="1" type="ORF">OIU83_10950</name>
</gene>